<sequence>MSAAQLKPHRFTSFSDLPVEVQLEISQHLDLTSLKSFRQVERGCIAATSKHLFKEIKLWPLIWSWTRLEAMSQSPFVHDYVDTLRLHTIVLNTSYLESKSGREDFIRMMQRIHRQNTPACHDSSVSTDPLSDQEANTLFAKYRLYVGAQRLFEKLDVTAIRRVICGFSNLKAIVCDERRYNIFDSNIDFLPGPSLARSVDLTTRADLTTTPVLDPFYCACMSSRLHHLILEPVLWRHLPVSDEEDIPSSEQQAEPRTYDDHRTLVLSLDNKGYLTSSRMQDTYLARLTNYISRYTNLGMLTLSFGATHFLYNYAEILLKISAALTRLHLPQLWYLALANVFTTEKSMTKLLQNHSKSLRFLQLSSIGVGLPRNARERESVLSLFWKIRQVTFLEKVKLKGLFTNMVDEAWEATEGKQLGCRTQLEDFMSHKIDWPVGVSLEEYLLLKEERLAATKQEAKANAAETLWQDRSWAWSAYFIERCRGFILLQAEMR</sequence>
<proteinExistence type="predicted"/>
<dbReference type="HOGENOM" id="CLU_553240_0_0_1"/>
<reference evidence="1 2" key="1">
    <citation type="submission" date="2013-03" db="EMBL/GenBank/DDBJ databases">
        <title>The Genome Sequence of Exophiala aquamarina CBS 119918.</title>
        <authorList>
            <consortium name="The Broad Institute Genomics Platform"/>
            <person name="Cuomo C."/>
            <person name="de Hoog S."/>
            <person name="Gorbushina A."/>
            <person name="Walker B."/>
            <person name="Young S.K."/>
            <person name="Zeng Q."/>
            <person name="Gargeya S."/>
            <person name="Fitzgerald M."/>
            <person name="Haas B."/>
            <person name="Abouelleil A."/>
            <person name="Allen A.W."/>
            <person name="Alvarado L."/>
            <person name="Arachchi H.M."/>
            <person name="Berlin A.M."/>
            <person name="Chapman S.B."/>
            <person name="Gainer-Dewar J."/>
            <person name="Goldberg J."/>
            <person name="Griggs A."/>
            <person name="Gujja S."/>
            <person name="Hansen M."/>
            <person name="Howarth C."/>
            <person name="Imamovic A."/>
            <person name="Ireland A."/>
            <person name="Larimer J."/>
            <person name="McCowan C."/>
            <person name="Murphy C."/>
            <person name="Pearson M."/>
            <person name="Poon T.W."/>
            <person name="Priest M."/>
            <person name="Roberts A."/>
            <person name="Saif S."/>
            <person name="Shea T."/>
            <person name="Sisk P."/>
            <person name="Sykes S."/>
            <person name="Wortman J."/>
            <person name="Nusbaum C."/>
            <person name="Birren B."/>
        </authorList>
    </citation>
    <scope>NUCLEOTIDE SEQUENCE [LARGE SCALE GENOMIC DNA]</scope>
    <source>
        <strain evidence="1 2">CBS 119918</strain>
    </source>
</reference>
<name>A0A072PJM4_9EURO</name>
<dbReference type="Proteomes" id="UP000027920">
    <property type="component" value="Unassembled WGS sequence"/>
</dbReference>
<dbReference type="STRING" id="1182545.A0A072PJM4"/>
<evidence type="ECO:0000313" key="1">
    <source>
        <dbReference type="EMBL" id="KEF60269.1"/>
    </source>
</evidence>
<dbReference type="RefSeq" id="XP_013262859.1">
    <property type="nucleotide sequence ID" value="XM_013407405.1"/>
</dbReference>
<comment type="caution">
    <text evidence="1">The sequence shown here is derived from an EMBL/GenBank/DDBJ whole genome shotgun (WGS) entry which is preliminary data.</text>
</comment>
<accession>A0A072PJM4</accession>
<keyword evidence="2" id="KW-1185">Reference proteome</keyword>
<gene>
    <name evidence="1" type="ORF">A1O9_05119</name>
</gene>
<dbReference type="EMBL" id="AMGV01000003">
    <property type="protein sequence ID" value="KEF60269.1"/>
    <property type="molecule type" value="Genomic_DNA"/>
</dbReference>
<dbReference type="AlphaFoldDB" id="A0A072PJM4"/>
<evidence type="ECO:0000313" key="2">
    <source>
        <dbReference type="Proteomes" id="UP000027920"/>
    </source>
</evidence>
<evidence type="ECO:0008006" key="3">
    <source>
        <dbReference type="Google" id="ProtNLM"/>
    </source>
</evidence>
<dbReference type="GeneID" id="25280046"/>
<protein>
    <recommendedName>
        <fullName evidence="3">F-box domain-containing protein</fullName>
    </recommendedName>
</protein>
<dbReference type="VEuPathDB" id="FungiDB:A1O9_05119"/>
<organism evidence="1 2">
    <name type="scientific">Exophiala aquamarina CBS 119918</name>
    <dbReference type="NCBI Taxonomy" id="1182545"/>
    <lineage>
        <taxon>Eukaryota</taxon>
        <taxon>Fungi</taxon>
        <taxon>Dikarya</taxon>
        <taxon>Ascomycota</taxon>
        <taxon>Pezizomycotina</taxon>
        <taxon>Eurotiomycetes</taxon>
        <taxon>Chaetothyriomycetidae</taxon>
        <taxon>Chaetothyriales</taxon>
        <taxon>Herpotrichiellaceae</taxon>
        <taxon>Exophiala</taxon>
    </lineage>
</organism>